<protein>
    <submittedName>
        <fullName evidence="1">Uncharacterized protein DUF2004</fullName>
    </submittedName>
</protein>
<dbReference type="EMBL" id="QUNI01000037">
    <property type="protein sequence ID" value="REG88536.1"/>
    <property type="molecule type" value="Genomic_DNA"/>
</dbReference>
<reference evidence="1 2" key="1">
    <citation type="submission" date="2018-08" db="EMBL/GenBank/DDBJ databases">
        <title>Genomic Encyclopedia of Archaeal and Bacterial Type Strains, Phase II (KMG-II): from individual species to whole genera.</title>
        <authorList>
            <person name="Goeker M."/>
        </authorList>
    </citation>
    <scope>NUCLEOTIDE SEQUENCE [LARGE SCALE GENOMIC DNA]</scope>
    <source>
        <strain evidence="1 2">DSM 100880</strain>
    </source>
</reference>
<organism evidence="1 2">
    <name type="scientific">Flavobacterium aquicola</name>
    <dbReference type="NCBI Taxonomy" id="1682742"/>
    <lineage>
        <taxon>Bacteria</taxon>
        <taxon>Pseudomonadati</taxon>
        <taxon>Bacteroidota</taxon>
        <taxon>Flavobacteriia</taxon>
        <taxon>Flavobacteriales</taxon>
        <taxon>Flavobacteriaceae</taxon>
        <taxon>Flavobacterium</taxon>
    </lineage>
</organism>
<dbReference type="Proteomes" id="UP000257136">
    <property type="component" value="Unassembled WGS sequence"/>
</dbReference>
<keyword evidence="2" id="KW-1185">Reference proteome</keyword>
<accession>A0A3E0DZF9</accession>
<dbReference type="AlphaFoldDB" id="A0A3E0DZF9"/>
<name>A0A3E0DZF9_9FLAO</name>
<proteinExistence type="predicted"/>
<sequence length="166" mass="19411">MAEYTLPHFGKLPIGNLEEYYDVDIEFNGNEIQIDLNFEDKIIDTPTMDKVKNFIGNIDKFDKLNKTYIHSDYSDEDGDTVKFYLEHHLEEISKDEISTLINFDDSSTEPEQQLLTKLKLVRVGLYPHDEDNFAIFDYTIGRELTDYLVVIKTDENGELDYMTMES</sequence>
<gene>
    <name evidence="1" type="ORF">C8P67_1371</name>
</gene>
<dbReference type="RefSeq" id="WP_170141514.1">
    <property type="nucleotide sequence ID" value="NZ_QUNI01000037.1"/>
</dbReference>
<comment type="caution">
    <text evidence="1">The sequence shown here is derived from an EMBL/GenBank/DDBJ whole genome shotgun (WGS) entry which is preliminary data.</text>
</comment>
<evidence type="ECO:0000313" key="1">
    <source>
        <dbReference type="EMBL" id="REG88536.1"/>
    </source>
</evidence>
<evidence type="ECO:0000313" key="2">
    <source>
        <dbReference type="Proteomes" id="UP000257136"/>
    </source>
</evidence>